<sequence>MLAKIDQNEHRSKRTSSFSLSSSLRTLAFHSLCASIKARIFKLSMASGSSGRNNSASKGFDFTTTDDIVCSYEELRQRG</sequence>
<comment type="caution">
    <text evidence="1">The sequence shown here is derived from an EMBL/GenBank/DDBJ whole genome shotgun (WGS) entry which is preliminary data.</text>
</comment>
<dbReference type="Proteomes" id="UP001060215">
    <property type="component" value="Chromosome 10"/>
</dbReference>
<name>A0ACC0G7B7_9ERIC</name>
<evidence type="ECO:0000313" key="2">
    <source>
        <dbReference type="Proteomes" id="UP001060215"/>
    </source>
</evidence>
<accession>A0ACC0G7B7</accession>
<keyword evidence="2" id="KW-1185">Reference proteome</keyword>
<protein>
    <submittedName>
        <fullName evidence="1">Uncharacterized protein</fullName>
    </submittedName>
</protein>
<dbReference type="EMBL" id="CM045767">
    <property type="protein sequence ID" value="KAI7996362.1"/>
    <property type="molecule type" value="Genomic_DNA"/>
</dbReference>
<proteinExistence type="predicted"/>
<evidence type="ECO:0000313" key="1">
    <source>
        <dbReference type="EMBL" id="KAI7996362.1"/>
    </source>
</evidence>
<organism evidence="1 2">
    <name type="scientific">Camellia lanceoleosa</name>
    <dbReference type="NCBI Taxonomy" id="1840588"/>
    <lineage>
        <taxon>Eukaryota</taxon>
        <taxon>Viridiplantae</taxon>
        <taxon>Streptophyta</taxon>
        <taxon>Embryophyta</taxon>
        <taxon>Tracheophyta</taxon>
        <taxon>Spermatophyta</taxon>
        <taxon>Magnoliopsida</taxon>
        <taxon>eudicotyledons</taxon>
        <taxon>Gunneridae</taxon>
        <taxon>Pentapetalae</taxon>
        <taxon>asterids</taxon>
        <taxon>Ericales</taxon>
        <taxon>Theaceae</taxon>
        <taxon>Camellia</taxon>
    </lineage>
</organism>
<reference evidence="1 2" key="1">
    <citation type="journal article" date="2022" name="Plant J.">
        <title>Chromosome-level genome of Camellia lanceoleosa provides a valuable resource for understanding genome evolution and self-incompatibility.</title>
        <authorList>
            <person name="Gong W."/>
            <person name="Xiao S."/>
            <person name="Wang L."/>
            <person name="Liao Z."/>
            <person name="Chang Y."/>
            <person name="Mo W."/>
            <person name="Hu G."/>
            <person name="Li W."/>
            <person name="Zhao G."/>
            <person name="Zhu H."/>
            <person name="Hu X."/>
            <person name="Ji K."/>
            <person name="Xiang X."/>
            <person name="Song Q."/>
            <person name="Yuan D."/>
            <person name="Jin S."/>
            <person name="Zhang L."/>
        </authorList>
    </citation>
    <scope>NUCLEOTIDE SEQUENCE [LARGE SCALE GENOMIC DNA]</scope>
    <source>
        <strain evidence="1">SQ_2022a</strain>
    </source>
</reference>
<gene>
    <name evidence="1" type="ORF">LOK49_LG10G01137</name>
</gene>